<dbReference type="EMBL" id="JAAXLS010000084">
    <property type="protein sequence ID" value="NKQ59220.1"/>
    <property type="molecule type" value="Genomic_DNA"/>
</dbReference>
<evidence type="ECO:0000313" key="1">
    <source>
        <dbReference type="EMBL" id="NKQ59220.1"/>
    </source>
</evidence>
<dbReference type="RefSeq" id="WP_168523791.1">
    <property type="nucleotide sequence ID" value="NZ_JAAXLS010000084.1"/>
</dbReference>
<comment type="caution">
    <text evidence="1">The sequence shown here is derived from an EMBL/GenBank/DDBJ whole genome shotgun (WGS) entry which is preliminary data.</text>
</comment>
<dbReference type="Proteomes" id="UP000715441">
    <property type="component" value="Unassembled WGS sequence"/>
</dbReference>
<protein>
    <submittedName>
        <fullName evidence="1">Uncharacterized protein</fullName>
    </submittedName>
</protein>
<evidence type="ECO:0000313" key="2">
    <source>
        <dbReference type="Proteomes" id="UP000715441"/>
    </source>
</evidence>
<proteinExistence type="predicted"/>
<gene>
    <name evidence="1" type="ORF">HFP15_40915</name>
</gene>
<organism evidence="1 2">
    <name type="scientific">Amycolatopsis acididurans</name>
    <dbReference type="NCBI Taxonomy" id="2724524"/>
    <lineage>
        <taxon>Bacteria</taxon>
        <taxon>Bacillati</taxon>
        <taxon>Actinomycetota</taxon>
        <taxon>Actinomycetes</taxon>
        <taxon>Pseudonocardiales</taxon>
        <taxon>Pseudonocardiaceae</taxon>
        <taxon>Amycolatopsis</taxon>
    </lineage>
</organism>
<reference evidence="1 2" key="1">
    <citation type="submission" date="2020-04" db="EMBL/GenBank/DDBJ databases">
        <title>Novel species.</title>
        <authorList>
            <person name="Teo W.F.A."/>
            <person name="Lipun K."/>
            <person name="Srisuk N."/>
            <person name="Duangmal K."/>
        </authorList>
    </citation>
    <scope>NUCLEOTIDE SEQUENCE [LARGE SCALE GENOMIC DNA]</scope>
    <source>
        <strain evidence="1 2">K13G38</strain>
    </source>
</reference>
<name>A0ABX1JHE1_9PSEU</name>
<accession>A0ABX1JHE1</accession>
<keyword evidence="2" id="KW-1185">Reference proteome</keyword>
<sequence length="73" mass="8134">MSQDVGGAETSWEAVARKRKVVEQLKKEISEETPQAIKDARNAGVSMQDLAEMWSVTQAWIYTIVPARRGRGS</sequence>